<evidence type="ECO:0000313" key="1">
    <source>
        <dbReference type="EMBL" id="KAJ6976360.1"/>
    </source>
</evidence>
<sequence length="251" mass="28844">MITHGEHITEEETYHGQRFRSTAICPSTVKNPWLYLQNPQNTLARKSEQRDIFPKISVEAQGRGRMTTIPPKRPQILLAESTHPDGPIGRQHEEIKNDRRPIAYFSEKLSGTTLDYLTYNKELYALELYDNDSDFADIYNACGHSTFGLPRSKKGRERIFVMVDSFSKMAHFIACHKTDDVSYIADLFFREIPNTKCTHANDLLDVLIRPITKLGLVENIWSKMNLEGLGTFKEHEGQPLIHLVQVQEEPN</sequence>
<protein>
    <submittedName>
        <fullName evidence="1">Uncharacterized protein</fullName>
    </submittedName>
</protein>
<dbReference type="PANTHER" id="PTHR35046">
    <property type="entry name" value="ZINC KNUCKLE (CCHC-TYPE) FAMILY PROTEIN"/>
    <property type="match status" value="1"/>
</dbReference>
<proteinExistence type="predicted"/>
<dbReference type="EMBL" id="JAQIZT010000012">
    <property type="protein sequence ID" value="KAJ6976360.1"/>
    <property type="molecule type" value="Genomic_DNA"/>
</dbReference>
<evidence type="ECO:0000313" key="2">
    <source>
        <dbReference type="Proteomes" id="UP001164929"/>
    </source>
</evidence>
<keyword evidence="2" id="KW-1185">Reference proteome</keyword>
<name>A0AAD6M067_9ROSI</name>
<dbReference type="Proteomes" id="UP001164929">
    <property type="component" value="Chromosome 12"/>
</dbReference>
<reference evidence="1" key="1">
    <citation type="journal article" date="2023" name="Mol. Ecol. Resour.">
        <title>Chromosome-level genome assembly of a triploid poplar Populus alba 'Berolinensis'.</title>
        <authorList>
            <person name="Chen S."/>
            <person name="Yu Y."/>
            <person name="Wang X."/>
            <person name="Wang S."/>
            <person name="Zhang T."/>
            <person name="Zhou Y."/>
            <person name="He R."/>
            <person name="Meng N."/>
            <person name="Wang Y."/>
            <person name="Liu W."/>
            <person name="Liu Z."/>
            <person name="Liu J."/>
            <person name="Guo Q."/>
            <person name="Huang H."/>
            <person name="Sederoff R.R."/>
            <person name="Wang G."/>
            <person name="Qu G."/>
            <person name="Chen S."/>
        </authorList>
    </citation>
    <scope>NUCLEOTIDE SEQUENCE</scope>
    <source>
        <strain evidence="1">SC-2020</strain>
    </source>
</reference>
<organism evidence="1 2">
    <name type="scientific">Populus alba x Populus x berolinensis</name>
    <dbReference type="NCBI Taxonomy" id="444605"/>
    <lineage>
        <taxon>Eukaryota</taxon>
        <taxon>Viridiplantae</taxon>
        <taxon>Streptophyta</taxon>
        <taxon>Embryophyta</taxon>
        <taxon>Tracheophyta</taxon>
        <taxon>Spermatophyta</taxon>
        <taxon>Magnoliopsida</taxon>
        <taxon>eudicotyledons</taxon>
        <taxon>Gunneridae</taxon>
        <taxon>Pentapetalae</taxon>
        <taxon>rosids</taxon>
        <taxon>fabids</taxon>
        <taxon>Malpighiales</taxon>
        <taxon>Salicaceae</taxon>
        <taxon>Saliceae</taxon>
        <taxon>Populus</taxon>
    </lineage>
</organism>
<accession>A0AAD6M067</accession>
<dbReference type="AlphaFoldDB" id="A0AAD6M067"/>
<dbReference type="PANTHER" id="PTHR35046:SF9">
    <property type="entry name" value="RNA-DIRECTED DNA POLYMERASE"/>
    <property type="match status" value="1"/>
</dbReference>
<gene>
    <name evidence="1" type="ORF">NC653_028473</name>
</gene>
<comment type="caution">
    <text evidence="1">The sequence shown here is derived from an EMBL/GenBank/DDBJ whole genome shotgun (WGS) entry which is preliminary data.</text>
</comment>